<dbReference type="AlphaFoldDB" id="A0A9D6QTU9"/>
<dbReference type="Gene3D" id="3.30.260.10">
    <property type="entry name" value="TCP-1-like chaperonin intermediate domain"/>
    <property type="match status" value="1"/>
</dbReference>
<accession>A0A9D6QTU9</accession>
<comment type="similarity">
    <text evidence="1 3 4">Belongs to the chaperonin (HSP60) family.</text>
</comment>
<dbReference type="InterPro" id="IPR001844">
    <property type="entry name" value="Cpn60/GroEL"/>
</dbReference>
<dbReference type="FunFam" id="3.50.7.10:FF:000001">
    <property type="entry name" value="60 kDa chaperonin"/>
    <property type="match status" value="1"/>
</dbReference>
<dbReference type="InterPro" id="IPR027409">
    <property type="entry name" value="GroEL-like_apical_dom_sf"/>
</dbReference>
<proteinExistence type="inferred from homology"/>
<evidence type="ECO:0000256" key="5">
    <source>
        <dbReference type="RuleBase" id="RU000419"/>
    </source>
</evidence>
<dbReference type="GO" id="GO:0140662">
    <property type="term" value="F:ATP-dependent protein folding chaperone"/>
    <property type="evidence" value="ECO:0007669"/>
    <property type="project" value="InterPro"/>
</dbReference>
<dbReference type="CDD" id="cd03344">
    <property type="entry name" value="GroEL"/>
    <property type="match status" value="1"/>
</dbReference>
<dbReference type="NCBIfam" id="NF009487">
    <property type="entry name" value="PRK12849.1"/>
    <property type="match status" value="1"/>
</dbReference>
<comment type="subunit">
    <text evidence="3 5">Forms a cylinder of 14 subunits composed of two heptameric rings stacked back-to-back. Interacts with the co-chaperonin GroES.</text>
</comment>
<dbReference type="GO" id="GO:0016853">
    <property type="term" value="F:isomerase activity"/>
    <property type="evidence" value="ECO:0007669"/>
    <property type="project" value="UniProtKB-KW"/>
</dbReference>
<dbReference type="InterPro" id="IPR027410">
    <property type="entry name" value="TCP-1-like_intermed_sf"/>
</dbReference>
<protein>
    <recommendedName>
        <fullName evidence="3">Chaperonin GroEL</fullName>
        <ecNumber evidence="3">5.6.1.7</ecNumber>
    </recommendedName>
    <alternativeName>
        <fullName evidence="3">60 kDa chaperonin</fullName>
    </alternativeName>
    <alternativeName>
        <fullName evidence="3">Chaperonin-60</fullName>
        <shortName evidence="3">Cpn60</shortName>
    </alternativeName>
</protein>
<dbReference type="Gene3D" id="1.10.560.10">
    <property type="entry name" value="GroEL-like equatorial domain"/>
    <property type="match status" value="1"/>
</dbReference>
<dbReference type="EC" id="5.6.1.7" evidence="3"/>
<dbReference type="InterPro" id="IPR027413">
    <property type="entry name" value="GROEL-like_equatorial_sf"/>
</dbReference>
<comment type="subcellular location">
    <subcellularLocation>
        <location evidence="3">Cytoplasm</location>
    </subcellularLocation>
</comment>
<dbReference type="GO" id="GO:0005737">
    <property type="term" value="C:cytoplasm"/>
    <property type="evidence" value="ECO:0007669"/>
    <property type="project" value="UniProtKB-SubCell"/>
</dbReference>
<feature type="binding site" evidence="3">
    <location>
        <begin position="29"/>
        <end position="32"/>
    </location>
    <ligand>
        <name>ATP</name>
        <dbReference type="ChEBI" id="CHEBI:30616"/>
    </ligand>
</feature>
<gene>
    <name evidence="3 7" type="primary">groL</name>
    <name evidence="3" type="synonym">groEL</name>
    <name evidence="7" type="ORF">HY220_00975</name>
</gene>
<dbReference type="SUPFAM" id="SSF52029">
    <property type="entry name" value="GroEL apical domain-like"/>
    <property type="match status" value="1"/>
</dbReference>
<dbReference type="NCBIfam" id="TIGR02348">
    <property type="entry name" value="GroEL"/>
    <property type="match status" value="1"/>
</dbReference>
<dbReference type="Pfam" id="PF00118">
    <property type="entry name" value="Cpn60_TCP1"/>
    <property type="match status" value="1"/>
</dbReference>
<reference evidence="7" key="1">
    <citation type="submission" date="2020-07" db="EMBL/GenBank/DDBJ databases">
        <title>Huge and variable diversity of episymbiotic CPR bacteria and DPANN archaea in groundwater ecosystems.</title>
        <authorList>
            <person name="He C.Y."/>
            <person name="Keren R."/>
            <person name="Whittaker M."/>
            <person name="Farag I.F."/>
            <person name="Doudna J."/>
            <person name="Cate J.H.D."/>
            <person name="Banfield J.F."/>
        </authorList>
    </citation>
    <scope>NUCLEOTIDE SEQUENCE</scope>
    <source>
        <strain evidence="7">NC_groundwater_972_Pr1_S-0.2um_49_27</strain>
    </source>
</reference>
<dbReference type="NCBIfam" id="NF009489">
    <property type="entry name" value="PRK12851.1"/>
    <property type="match status" value="1"/>
</dbReference>
<comment type="caution">
    <text evidence="3">Lacks conserved residue(s) required for the propagation of feature annotation.</text>
</comment>
<feature type="coiled-coil region" evidence="6">
    <location>
        <begin position="338"/>
        <end position="365"/>
    </location>
</feature>
<dbReference type="GO" id="GO:0042026">
    <property type="term" value="P:protein refolding"/>
    <property type="evidence" value="ECO:0007669"/>
    <property type="project" value="UniProtKB-UniRule"/>
</dbReference>
<dbReference type="InterPro" id="IPR002423">
    <property type="entry name" value="Cpn60/GroEL/TCP-1"/>
</dbReference>
<dbReference type="GO" id="GO:0051082">
    <property type="term" value="F:unfolded protein binding"/>
    <property type="evidence" value="ECO:0007669"/>
    <property type="project" value="UniProtKB-UniRule"/>
</dbReference>
<comment type="caution">
    <text evidence="7">The sequence shown here is derived from an EMBL/GenBank/DDBJ whole genome shotgun (WGS) entry which is preliminary data.</text>
</comment>
<dbReference type="SUPFAM" id="SSF54849">
    <property type="entry name" value="GroEL-intermediate domain like"/>
    <property type="match status" value="1"/>
</dbReference>
<dbReference type="NCBIfam" id="NF009488">
    <property type="entry name" value="PRK12850.1"/>
    <property type="match status" value="1"/>
</dbReference>
<dbReference type="SUPFAM" id="SSF48592">
    <property type="entry name" value="GroEL equatorial domain-like"/>
    <property type="match status" value="1"/>
</dbReference>
<comment type="function">
    <text evidence="3 5">Together with its co-chaperonin GroES, plays an essential role in assisting protein folding. The GroEL-GroES system forms a nano-cage that allows encapsulation of the non-native substrate proteins and provides a physical environment optimized to promote and accelerate protein folding.</text>
</comment>
<dbReference type="NCBIfam" id="NF000592">
    <property type="entry name" value="PRK00013.1"/>
    <property type="match status" value="1"/>
</dbReference>
<keyword evidence="6" id="KW-0175">Coiled coil</keyword>
<evidence type="ECO:0000256" key="4">
    <source>
        <dbReference type="RuleBase" id="RU000418"/>
    </source>
</evidence>
<evidence type="ECO:0000313" key="7">
    <source>
        <dbReference type="EMBL" id="MBI3627308.1"/>
    </source>
</evidence>
<dbReference type="Gene3D" id="3.50.7.10">
    <property type="entry name" value="GroEL"/>
    <property type="match status" value="1"/>
</dbReference>
<dbReference type="PRINTS" id="PR00298">
    <property type="entry name" value="CHAPERONIN60"/>
</dbReference>
<keyword evidence="3" id="KW-0963">Cytoplasm</keyword>
<feature type="binding site" evidence="3">
    <location>
        <begin position="86"/>
        <end position="90"/>
    </location>
    <ligand>
        <name>ATP</name>
        <dbReference type="ChEBI" id="CHEBI:30616"/>
    </ligand>
</feature>
<feature type="binding site" evidence="3">
    <location>
        <begin position="492"/>
        <end position="494"/>
    </location>
    <ligand>
        <name>ATP</name>
        <dbReference type="ChEBI" id="CHEBI:30616"/>
    </ligand>
</feature>
<evidence type="ECO:0000256" key="3">
    <source>
        <dbReference type="HAMAP-Rule" id="MF_00600"/>
    </source>
</evidence>
<sequence length="560" mass="59795">MPKQILFHEKAREALKRGVDTLANTVKVTLGPKGRNVVLDKGYGAPTITNDGVSIAKDIELDDKFENLGASIMKQAAEKTNDVAGDGTTTATVLAQIMVQEGMRYVNDGIDPMWVRRGIEHAAKVTAETLSEIAKPVKSSDEIAQVATIAAESAELGKIIAEAISKVGKDGAITVEESQGFGIEKEIVEGMQFDRGYVSAYMITNAERMEAVMEGAPIFITDKKISSIQEIIPVLEKVAKSGKKDLVIIADDVDGEALTTLVVNKLRGAFNTLAVKAPGFGDRRKEMLGDIAAVTGGQVISDDLGIKLENIELSMLGSARRVLATKDDTTIVGGRGKKPEIEKRVKQLRAQIDETKSEFDKEKLQERLAKLTGGVAVLRIGAATETEMKYLKLKVEDAVNATKAAIAEGIVPGGGSALLKAGVQSLKDAKKMKAEGEQNAKALEIGIKIVWRALEEPLRQIIRNTGSHDEDKIVAEIHAKLEATPNSNIGYDAVSGEIVADMLKEGIIDPVKVARSALQNAASVAAMLLTTEVAVTELPKKEDKMPSMPGGMGGMGGEDF</sequence>
<keyword evidence="3" id="KW-0067">ATP-binding</keyword>
<evidence type="ECO:0000256" key="2">
    <source>
        <dbReference type="ARBA" id="ARBA00023186"/>
    </source>
</evidence>
<evidence type="ECO:0000256" key="6">
    <source>
        <dbReference type="SAM" id="Coils"/>
    </source>
</evidence>
<dbReference type="Proteomes" id="UP000808388">
    <property type="component" value="Unassembled WGS sequence"/>
</dbReference>
<keyword evidence="3" id="KW-0413">Isomerase</keyword>
<feature type="binding site" evidence="3">
    <location>
        <position position="509"/>
    </location>
    <ligand>
        <name>ATP</name>
        <dbReference type="ChEBI" id="CHEBI:30616"/>
    </ligand>
</feature>
<evidence type="ECO:0000256" key="1">
    <source>
        <dbReference type="ARBA" id="ARBA00006607"/>
    </source>
</evidence>
<organism evidence="7 8">
    <name type="scientific">Candidatus Sungiibacteriota bacterium</name>
    <dbReference type="NCBI Taxonomy" id="2750080"/>
    <lineage>
        <taxon>Bacteria</taxon>
        <taxon>Candidatus Sungiibacteriota</taxon>
    </lineage>
</organism>
<keyword evidence="3" id="KW-0547">Nucleotide-binding</keyword>
<name>A0A9D6QTU9_9BACT</name>
<feature type="binding site" evidence="3">
    <location>
        <position position="414"/>
    </location>
    <ligand>
        <name>ATP</name>
        <dbReference type="ChEBI" id="CHEBI:30616"/>
    </ligand>
</feature>
<dbReference type="EMBL" id="JACQCQ010000002">
    <property type="protein sequence ID" value="MBI3627308.1"/>
    <property type="molecule type" value="Genomic_DNA"/>
</dbReference>
<dbReference type="GO" id="GO:0005524">
    <property type="term" value="F:ATP binding"/>
    <property type="evidence" value="ECO:0007669"/>
    <property type="project" value="UniProtKB-UniRule"/>
</dbReference>
<dbReference type="HAMAP" id="MF_00600">
    <property type="entry name" value="CH60"/>
    <property type="match status" value="1"/>
</dbReference>
<keyword evidence="2 3" id="KW-0143">Chaperone</keyword>
<dbReference type="PANTHER" id="PTHR45633">
    <property type="entry name" value="60 KDA HEAT SHOCK PROTEIN, MITOCHONDRIAL"/>
    <property type="match status" value="1"/>
</dbReference>
<evidence type="ECO:0000313" key="8">
    <source>
        <dbReference type="Proteomes" id="UP000808388"/>
    </source>
</evidence>